<accession>A0A9X2V805</accession>
<comment type="caution">
    <text evidence="1">The sequence shown here is derived from an EMBL/GenBank/DDBJ whole genome shotgun (WGS) entry which is preliminary data.</text>
</comment>
<organism evidence="1 2">
    <name type="scientific">Salinibacter ruber</name>
    <dbReference type="NCBI Taxonomy" id="146919"/>
    <lineage>
        <taxon>Bacteria</taxon>
        <taxon>Pseudomonadati</taxon>
        <taxon>Rhodothermota</taxon>
        <taxon>Rhodothermia</taxon>
        <taxon>Rhodothermales</taxon>
        <taxon>Salinibacteraceae</taxon>
        <taxon>Salinibacter</taxon>
    </lineage>
</organism>
<protein>
    <submittedName>
        <fullName evidence="1">Uncharacterized protein</fullName>
    </submittedName>
</protein>
<reference evidence="1" key="1">
    <citation type="submission" date="2022-08" db="EMBL/GenBank/DDBJ databases">
        <title>Genomic Encyclopedia of Type Strains, Phase V (KMG-V): Genome sequencing to study the core and pangenomes of soil and plant-associated prokaryotes.</title>
        <authorList>
            <person name="Whitman W."/>
        </authorList>
    </citation>
    <scope>NUCLEOTIDE SEQUENCE</scope>
    <source>
        <strain evidence="1">SP3026</strain>
    </source>
</reference>
<name>A0A9X2V805_9BACT</name>
<evidence type="ECO:0000313" key="1">
    <source>
        <dbReference type="EMBL" id="MCS4122939.1"/>
    </source>
</evidence>
<dbReference type="Proteomes" id="UP001155144">
    <property type="component" value="Unassembled WGS sequence"/>
</dbReference>
<gene>
    <name evidence="1" type="ORF">GGP45_003307</name>
</gene>
<dbReference type="AlphaFoldDB" id="A0A9X2V805"/>
<evidence type="ECO:0000313" key="2">
    <source>
        <dbReference type="Proteomes" id="UP001155144"/>
    </source>
</evidence>
<dbReference type="EMBL" id="JANUBL010000013">
    <property type="protein sequence ID" value="MCS4122939.1"/>
    <property type="molecule type" value="Genomic_DNA"/>
</dbReference>
<proteinExistence type="predicted"/>
<sequence>MSNAGQSRRLSLPYRSFVGAEAVGPGHPRQYICANIC</sequence>